<proteinExistence type="predicted"/>
<dbReference type="InParanoid" id="A0A0C9ZM26"/>
<organism evidence="2 3">
    <name type="scientific">Suillus luteus UH-Slu-Lm8-n1</name>
    <dbReference type="NCBI Taxonomy" id="930992"/>
    <lineage>
        <taxon>Eukaryota</taxon>
        <taxon>Fungi</taxon>
        <taxon>Dikarya</taxon>
        <taxon>Basidiomycota</taxon>
        <taxon>Agaricomycotina</taxon>
        <taxon>Agaricomycetes</taxon>
        <taxon>Agaricomycetidae</taxon>
        <taxon>Boletales</taxon>
        <taxon>Suillineae</taxon>
        <taxon>Suillaceae</taxon>
        <taxon>Suillus</taxon>
    </lineage>
</organism>
<evidence type="ECO:0000256" key="1">
    <source>
        <dbReference type="SAM" id="MobiDB-lite"/>
    </source>
</evidence>
<protein>
    <submittedName>
        <fullName evidence="2">Uncharacterized protein</fullName>
    </submittedName>
</protein>
<feature type="region of interest" description="Disordered" evidence="1">
    <location>
        <begin position="82"/>
        <end position="108"/>
    </location>
</feature>
<dbReference type="OrthoDB" id="3213974at2759"/>
<dbReference type="AlphaFoldDB" id="A0A0C9ZM26"/>
<feature type="compositionally biased region" description="Acidic residues" evidence="1">
    <location>
        <begin position="89"/>
        <end position="106"/>
    </location>
</feature>
<dbReference type="EMBL" id="KN835382">
    <property type="protein sequence ID" value="KIK38640.1"/>
    <property type="molecule type" value="Genomic_DNA"/>
</dbReference>
<feature type="region of interest" description="Disordered" evidence="1">
    <location>
        <begin position="138"/>
        <end position="168"/>
    </location>
</feature>
<reference evidence="2 3" key="1">
    <citation type="submission" date="2014-04" db="EMBL/GenBank/DDBJ databases">
        <authorList>
            <consortium name="DOE Joint Genome Institute"/>
            <person name="Kuo A."/>
            <person name="Ruytinx J."/>
            <person name="Rineau F."/>
            <person name="Colpaert J."/>
            <person name="Kohler A."/>
            <person name="Nagy L.G."/>
            <person name="Floudas D."/>
            <person name="Copeland A."/>
            <person name="Barry K.W."/>
            <person name="Cichocki N."/>
            <person name="Veneault-Fourrey C."/>
            <person name="LaButti K."/>
            <person name="Lindquist E.A."/>
            <person name="Lipzen A."/>
            <person name="Lundell T."/>
            <person name="Morin E."/>
            <person name="Murat C."/>
            <person name="Sun H."/>
            <person name="Tunlid A."/>
            <person name="Henrissat B."/>
            <person name="Grigoriev I.V."/>
            <person name="Hibbett D.S."/>
            <person name="Martin F."/>
            <person name="Nordberg H.P."/>
            <person name="Cantor M.N."/>
            <person name="Hua S.X."/>
        </authorList>
    </citation>
    <scope>NUCLEOTIDE SEQUENCE [LARGE SCALE GENOMIC DNA]</scope>
    <source>
        <strain evidence="2 3">UH-Slu-Lm8-n1</strain>
    </source>
</reference>
<dbReference type="Proteomes" id="UP000054485">
    <property type="component" value="Unassembled WGS sequence"/>
</dbReference>
<gene>
    <name evidence="2" type="ORF">CY34DRAFT_809161</name>
</gene>
<sequence>MADERTASTMNWLNSALRSSQKSSTIINQVQIRQWALMNPERNKKPPSKPTVKFRDLDSTLFDTELDSNSRKRIYENMQADANLQDFNSDSEDDWLDENEDPEIECDPMYRSCDPRVLAGDEDAYLDAPRLLDLLSEKPVEGASRAPQQQDSAVPIPSQGPVQWDFTL</sequence>
<reference evidence="3" key="2">
    <citation type="submission" date="2015-01" db="EMBL/GenBank/DDBJ databases">
        <title>Evolutionary Origins and Diversification of the Mycorrhizal Mutualists.</title>
        <authorList>
            <consortium name="DOE Joint Genome Institute"/>
            <consortium name="Mycorrhizal Genomics Consortium"/>
            <person name="Kohler A."/>
            <person name="Kuo A."/>
            <person name="Nagy L.G."/>
            <person name="Floudas D."/>
            <person name="Copeland A."/>
            <person name="Barry K.W."/>
            <person name="Cichocki N."/>
            <person name="Veneault-Fourrey C."/>
            <person name="LaButti K."/>
            <person name="Lindquist E.A."/>
            <person name="Lipzen A."/>
            <person name="Lundell T."/>
            <person name="Morin E."/>
            <person name="Murat C."/>
            <person name="Riley R."/>
            <person name="Ohm R."/>
            <person name="Sun H."/>
            <person name="Tunlid A."/>
            <person name="Henrissat B."/>
            <person name="Grigoriev I.V."/>
            <person name="Hibbett D.S."/>
            <person name="Martin F."/>
        </authorList>
    </citation>
    <scope>NUCLEOTIDE SEQUENCE [LARGE SCALE GENOMIC DNA]</scope>
    <source>
        <strain evidence="3">UH-Slu-Lm8-n1</strain>
    </source>
</reference>
<evidence type="ECO:0000313" key="2">
    <source>
        <dbReference type="EMBL" id="KIK38640.1"/>
    </source>
</evidence>
<name>A0A0C9ZM26_9AGAM</name>
<dbReference type="HOGENOM" id="CLU_1587584_0_0_1"/>
<keyword evidence="3" id="KW-1185">Reference proteome</keyword>
<dbReference type="STRING" id="930992.A0A0C9ZM26"/>
<evidence type="ECO:0000313" key="3">
    <source>
        <dbReference type="Proteomes" id="UP000054485"/>
    </source>
</evidence>
<accession>A0A0C9ZM26</accession>